<dbReference type="HOGENOM" id="CLU_1198003_0_0_0"/>
<reference evidence="2 3" key="1">
    <citation type="journal article" date="2010" name="Proc. Natl. Acad. Sci. U.S.A.">
        <title>A Nitrospira metagenome illuminates the physiology and evolution of globally important nitrite-oxidizing bacteria.</title>
        <authorList>
            <person name="Lucker S."/>
            <person name="Wagner M."/>
            <person name="Maixner F."/>
            <person name="Pelletier E."/>
            <person name="Koch H."/>
            <person name="Vacherie B."/>
            <person name="Rattei T."/>
            <person name="Sinninghe Damste J."/>
            <person name="Spieck E."/>
            <person name="Le Paslier D."/>
            <person name="Daims H."/>
        </authorList>
    </citation>
    <scope>NUCLEOTIDE SEQUENCE [LARGE SCALE GENOMIC DNA]</scope>
</reference>
<dbReference type="Proteomes" id="UP000001660">
    <property type="component" value="Chromosome"/>
</dbReference>
<dbReference type="AlphaFoldDB" id="D8PGY9"/>
<gene>
    <name evidence="2" type="ORF">NIDE2821</name>
</gene>
<proteinExistence type="predicted"/>
<accession>D8PGY9</accession>
<evidence type="ECO:0000313" key="3">
    <source>
        <dbReference type="Proteomes" id="UP000001660"/>
    </source>
</evidence>
<keyword evidence="3" id="KW-1185">Reference proteome</keyword>
<dbReference type="EMBL" id="FP929003">
    <property type="protein sequence ID" value="CBK42526.1"/>
    <property type="molecule type" value="Genomic_DNA"/>
</dbReference>
<organism evidence="2 3">
    <name type="scientific">Nitrospira defluvii</name>
    <dbReference type="NCBI Taxonomy" id="330214"/>
    <lineage>
        <taxon>Bacteria</taxon>
        <taxon>Pseudomonadati</taxon>
        <taxon>Nitrospirota</taxon>
        <taxon>Nitrospiria</taxon>
        <taxon>Nitrospirales</taxon>
        <taxon>Nitrospiraceae</taxon>
        <taxon>Nitrospira</taxon>
    </lineage>
</organism>
<name>D8PGY9_9BACT</name>
<dbReference type="OrthoDB" id="9796697at2"/>
<feature type="region of interest" description="Disordered" evidence="1">
    <location>
        <begin position="89"/>
        <end position="140"/>
    </location>
</feature>
<dbReference type="KEGG" id="nde:NIDE2821"/>
<dbReference type="STRING" id="330214.NIDE2821"/>
<sequence>MNRVSKNQGLLLLTLVVLWIGLLVWQFGHSSEQERVPLTHVSGQRTVGKAPAAAASGGNLQVHLERLAAIKGQREATFSTPRNIFASLLPPEPVVASPPAPRRGRGRGPAKPASPAEEPVVEAPQTEEEPTVEEPKGPTPEEIERLRIATELNQFRYVGFMAVGGGSQKKKNMAVVVKNDEMHVVQVGEVIAGEVLVKAVSMSEITLQDVASRITQVIPVTDAPGAEGQPN</sequence>
<evidence type="ECO:0000256" key="1">
    <source>
        <dbReference type="SAM" id="MobiDB-lite"/>
    </source>
</evidence>
<feature type="compositionally biased region" description="Pro residues" evidence="1">
    <location>
        <begin position="90"/>
        <end position="101"/>
    </location>
</feature>
<feature type="compositionally biased region" description="Low complexity" evidence="1">
    <location>
        <begin position="109"/>
        <end position="124"/>
    </location>
</feature>
<protein>
    <submittedName>
        <fullName evidence="2">Uncharacterized protein</fullName>
    </submittedName>
</protein>
<evidence type="ECO:0000313" key="2">
    <source>
        <dbReference type="EMBL" id="CBK42526.1"/>
    </source>
</evidence>